<dbReference type="RefSeq" id="WP_046105405.1">
    <property type="nucleotide sequence ID" value="NZ_JZEY01000061.1"/>
</dbReference>
<dbReference type="InterPro" id="IPR001789">
    <property type="entry name" value="Sig_transdc_resp-reg_receiver"/>
</dbReference>
<dbReference type="STRING" id="429727.VE26_11390"/>
<dbReference type="PANTHER" id="PTHR44591">
    <property type="entry name" value="STRESS RESPONSE REGULATOR PROTEIN 1"/>
    <property type="match status" value="1"/>
</dbReference>
<evidence type="ECO:0000313" key="7">
    <source>
        <dbReference type="Proteomes" id="UP000033649"/>
    </source>
</evidence>
<dbReference type="EMBL" id="JZEY01000061">
    <property type="protein sequence ID" value="KKB07376.1"/>
    <property type="molecule type" value="Genomic_DNA"/>
</dbReference>
<dbReference type="AlphaFoldDB" id="A0A0F5FEU0"/>
<dbReference type="Gene3D" id="3.40.50.2300">
    <property type="match status" value="1"/>
</dbReference>
<dbReference type="SUPFAM" id="SSF52172">
    <property type="entry name" value="CheY-like"/>
    <property type="match status" value="1"/>
</dbReference>
<dbReference type="InterPro" id="IPR050595">
    <property type="entry name" value="Bact_response_regulator"/>
</dbReference>
<dbReference type="OrthoDB" id="582170at2"/>
<dbReference type="SMART" id="SM00448">
    <property type="entry name" value="REC"/>
    <property type="match status" value="1"/>
</dbReference>
<reference evidence="6 7" key="1">
    <citation type="submission" date="2015-03" db="EMBL/GenBank/DDBJ databases">
        <authorList>
            <person name="Hassan Y."/>
            <person name="Lepp D."/>
            <person name="Li X.-Z."/>
            <person name="Zhou T."/>
        </authorList>
    </citation>
    <scope>NUCLEOTIDE SEQUENCE [LARGE SCALE GENOMIC DNA]</scope>
    <source>
        <strain evidence="6 7">IPL18</strain>
    </source>
</reference>
<accession>A0A0F5FEU0</accession>
<evidence type="ECO:0000256" key="1">
    <source>
        <dbReference type="ARBA" id="ARBA00022553"/>
    </source>
</evidence>
<evidence type="ECO:0000259" key="5">
    <source>
        <dbReference type="PROSITE" id="PS50110"/>
    </source>
</evidence>
<gene>
    <name evidence="6" type="ORF">VE26_11390</name>
</gene>
<dbReference type="GO" id="GO:0000160">
    <property type="term" value="P:phosphorelay signal transduction system"/>
    <property type="evidence" value="ECO:0007669"/>
    <property type="project" value="InterPro"/>
</dbReference>
<proteinExistence type="predicted"/>
<feature type="modified residue" description="4-aspartylphosphate" evidence="4">
    <location>
        <position position="54"/>
    </location>
</feature>
<dbReference type="PANTHER" id="PTHR44591:SF3">
    <property type="entry name" value="RESPONSE REGULATORY DOMAIN-CONTAINING PROTEIN"/>
    <property type="match status" value="1"/>
</dbReference>
<organism evidence="6 7">
    <name type="scientific">Devosia chinhatensis</name>
    <dbReference type="NCBI Taxonomy" id="429727"/>
    <lineage>
        <taxon>Bacteria</taxon>
        <taxon>Pseudomonadati</taxon>
        <taxon>Pseudomonadota</taxon>
        <taxon>Alphaproteobacteria</taxon>
        <taxon>Hyphomicrobiales</taxon>
        <taxon>Devosiaceae</taxon>
        <taxon>Devosia</taxon>
    </lineage>
</organism>
<evidence type="ECO:0000256" key="3">
    <source>
        <dbReference type="ARBA" id="ARBA00023163"/>
    </source>
</evidence>
<dbReference type="InterPro" id="IPR011006">
    <property type="entry name" value="CheY-like_superfamily"/>
</dbReference>
<keyword evidence="3" id="KW-0804">Transcription</keyword>
<dbReference type="PATRIC" id="fig|429727.3.peg.2347"/>
<protein>
    <recommendedName>
        <fullName evidence="5">Response regulatory domain-containing protein</fullName>
    </recommendedName>
</protein>
<name>A0A0F5FEU0_9HYPH</name>
<evidence type="ECO:0000256" key="4">
    <source>
        <dbReference type="PROSITE-ProRule" id="PRU00169"/>
    </source>
</evidence>
<keyword evidence="1 4" id="KW-0597">Phosphoprotein</keyword>
<evidence type="ECO:0000256" key="2">
    <source>
        <dbReference type="ARBA" id="ARBA00023015"/>
    </source>
</evidence>
<keyword evidence="7" id="KW-1185">Reference proteome</keyword>
<dbReference type="Proteomes" id="UP000033649">
    <property type="component" value="Unassembled WGS sequence"/>
</dbReference>
<feature type="domain" description="Response regulatory" evidence="5">
    <location>
        <begin position="4"/>
        <end position="115"/>
    </location>
</feature>
<evidence type="ECO:0000313" key="6">
    <source>
        <dbReference type="EMBL" id="KKB07376.1"/>
    </source>
</evidence>
<sequence>MDKHILLVEDELLTAMDVEDSLREAGWDVDGPFTSVRSTLSYLEQNRPACAVLDVRLDDGEVFPAADVLVEAGVPIIFHSGHAGRHSLSSRYPNAAFCDKPSLPEALVRAVRRALETGNENYVAEEHKVASSA</sequence>
<dbReference type="PROSITE" id="PS50110">
    <property type="entry name" value="RESPONSE_REGULATORY"/>
    <property type="match status" value="1"/>
</dbReference>
<keyword evidence="2" id="KW-0805">Transcription regulation</keyword>
<comment type="caution">
    <text evidence="6">The sequence shown here is derived from an EMBL/GenBank/DDBJ whole genome shotgun (WGS) entry which is preliminary data.</text>
</comment>